<keyword evidence="3" id="KW-0813">Transport</keyword>
<dbReference type="InterPro" id="IPR011701">
    <property type="entry name" value="MFS"/>
</dbReference>
<sequence length="492" mass="50382">METQDGFSPELRRLILVITLGSFMAFLDSTIVNVALGPLTHDLNTDLATIQWVVTGYLLAMAAVIPVSGWAATRFGGARVYVAALGVFTLASLVCGLAGSIEMLIAGRALQGLAGGLLMPVGAVLMMRATRPDQVARVMAASGVPTVLAPVFGPTIGGLLIDHAGWEWIFLLNLPVGVLTLVLALRLLDFEPMASGGRTGTLDLAGALLITGGTVSLTYGLAEIGARGEVGAVTLWSLGLGALLLVVFVGHQMRVARPLLDLRLFADPRYGAASLAGFCLGATIFGAIILMPLYFQLVRGEDAVRTGLLLMPQGIGVAIGMFVGAGLTDRIGSGWTAVTGAGLSLVATLPFTAIGLDTSYWMLDSAMTVRGLGVGFCTVSVSAAAFRAIRPGDIPGATVQFNVLQRLGGSAATAAFAVILQHQLDAADGPAAVAHAFGTSFWWVVVLAAGSGLPLLLLIPAERRARPGSAAGAAASVGPDQAGVTPSARSSS</sequence>
<dbReference type="Gene3D" id="1.20.1250.20">
    <property type="entry name" value="MFS general substrate transporter like domains"/>
    <property type="match status" value="1"/>
</dbReference>
<dbReference type="SUPFAM" id="SSF103473">
    <property type="entry name" value="MFS general substrate transporter"/>
    <property type="match status" value="1"/>
</dbReference>
<dbReference type="Pfam" id="PF07690">
    <property type="entry name" value="MFS_1"/>
    <property type="match status" value="1"/>
</dbReference>
<evidence type="ECO:0000256" key="2">
    <source>
        <dbReference type="ARBA" id="ARBA00008537"/>
    </source>
</evidence>
<keyword evidence="4" id="KW-1003">Cell membrane</keyword>
<feature type="compositionally biased region" description="Low complexity" evidence="8">
    <location>
        <begin position="469"/>
        <end position="479"/>
    </location>
</feature>
<proteinExistence type="inferred from homology"/>
<comment type="caution">
    <text evidence="11">The sequence shown here is derived from an EMBL/GenBank/DDBJ whole genome shotgun (WGS) entry which is preliminary data.</text>
</comment>
<feature type="transmembrane region" description="Helical" evidence="9">
    <location>
        <begin position="401"/>
        <end position="420"/>
    </location>
</feature>
<dbReference type="EMBL" id="JAUSQZ010000001">
    <property type="protein sequence ID" value="MDP9829096.1"/>
    <property type="molecule type" value="Genomic_DNA"/>
</dbReference>
<dbReference type="CDD" id="cd17503">
    <property type="entry name" value="MFS_LmrB_MDR_like"/>
    <property type="match status" value="1"/>
</dbReference>
<evidence type="ECO:0000256" key="4">
    <source>
        <dbReference type="ARBA" id="ARBA00022475"/>
    </source>
</evidence>
<evidence type="ECO:0000256" key="8">
    <source>
        <dbReference type="SAM" id="MobiDB-lite"/>
    </source>
</evidence>
<reference evidence="11 12" key="1">
    <citation type="submission" date="2023-07" db="EMBL/GenBank/DDBJ databases">
        <title>Sequencing the genomes of 1000 actinobacteria strains.</title>
        <authorList>
            <person name="Klenk H.-P."/>
        </authorList>
    </citation>
    <scope>NUCLEOTIDE SEQUENCE [LARGE SCALE GENOMIC DNA]</scope>
    <source>
        <strain evidence="11 12">DSM 44388</strain>
    </source>
</reference>
<feature type="domain" description="Major facilitator superfamily (MFS) profile" evidence="10">
    <location>
        <begin position="14"/>
        <end position="463"/>
    </location>
</feature>
<feature type="transmembrane region" description="Helical" evidence="9">
    <location>
        <begin position="307"/>
        <end position="327"/>
    </location>
</feature>
<gene>
    <name evidence="11" type="ORF">J2S57_004845</name>
</gene>
<feature type="region of interest" description="Disordered" evidence="8">
    <location>
        <begin position="469"/>
        <end position="492"/>
    </location>
</feature>
<feature type="transmembrane region" description="Helical" evidence="9">
    <location>
        <begin position="80"/>
        <end position="99"/>
    </location>
</feature>
<feature type="transmembrane region" description="Helical" evidence="9">
    <location>
        <begin position="14"/>
        <end position="36"/>
    </location>
</feature>
<feature type="transmembrane region" description="Helical" evidence="9">
    <location>
        <begin position="200"/>
        <end position="221"/>
    </location>
</feature>
<evidence type="ECO:0000256" key="1">
    <source>
        <dbReference type="ARBA" id="ARBA00004651"/>
    </source>
</evidence>
<feature type="transmembrane region" description="Helical" evidence="9">
    <location>
        <begin position="334"/>
        <end position="356"/>
    </location>
</feature>
<dbReference type="PROSITE" id="PS50850">
    <property type="entry name" value="MFS"/>
    <property type="match status" value="1"/>
</dbReference>
<dbReference type="Proteomes" id="UP001235712">
    <property type="component" value="Unassembled WGS sequence"/>
</dbReference>
<dbReference type="RefSeq" id="WP_307246965.1">
    <property type="nucleotide sequence ID" value="NZ_JAUSQZ010000001.1"/>
</dbReference>
<dbReference type="NCBIfam" id="TIGR00711">
    <property type="entry name" value="efflux_EmrB"/>
    <property type="match status" value="1"/>
</dbReference>
<dbReference type="Gene3D" id="1.20.1720.10">
    <property type="entry name" value="Multidrug resistance protein D"/>
    <property type="match status" value="1"/>
</dbReference>
<organism evidence="11 12">
    <name type="scientific">Kineosporia succinea</name>
    <dbReference type="NCBI Taxonomy" id="84632"/>
    <lineage>
        <taxon>Bacteria</taxon>
        <taxon>Bacillati</taxon>
        <taxon>Actinomycetota</taxon>
        <taxon>Actinomycetes</taxon>
        <taxon>Kineosporiales</taxon>
        <taxon>Kineosporiaceae</taxon>
        <taxon>Kineosporia</taxon>
    </lineage>
</organism>
<dbReference type="InterPro" id="IPR036259">
    <property type="entry name" value="MFS_trans_sf"/>
</dbReference>
<feature type="transmembrane region" description="Helical" evidence="9">
    <location>
        <begin position="138"/>
        <end position="156"/>
    </location>
</feature>
<evidence type="ECO:0000313" key="12">
    <source>
        <dbReference type="Proteomes" id="UP001235712"/>
    </source>
</evidence>
<dbReference type="PANTHER" id="PTHR42718:SF9">
    <property type="entry name" value="MAJOR FACILITATOR SUPERFAMILY MULTIDRUG TRANSPORTER MFSC"/>
    <property type="match status" value="1"/>
</dbReference>
<protein>
    <submittedName>
        <fullName evidence="11">EmrB/QacA subfamily drug resistance transporter</fullName>
    </submittedName>
</protein>
<feature type="transmembrane region" description="Helical" evidence="9">
    <location>
        <begin position="368"/>
        <end position="389"/>
    </location>
</feature>
<keyword evidence="6 9" id="KW-1133">Transmembrane helix</keyword>
<evidence type="ECO:0000256" key="5">
    <source>
        <dbReference type="ARBA" id="ARBA00022692"/>
    </source>
</evidence>
<evidence type="ECO:0000256" key="3">
    <source>
        <dbReference type="ARBA" id="ARBA00022448"/>
    </source>
</evidence>
<name>A0ABT9P973_9ACTN</name>
<dbReference type="PANTHER" id="PTHR42718">
    <property type="entry name" value="MAJOR FACILITATOR SUPERFAMILY MULTIDRUG TRANSPORTER MFSC"/>
    <property type="match status" value="1"/>
</dbReference>
<evidence type="ECO:0000313" key="11">
    <source>
        <dbReference type="EMBL" id="MDP9829096.1"/>
    </source>
</evidence>
<feature type="transmembrane region" description="Helical" evidence="9">
    <location>
        <begin position="272"/>
        <end position="295"/>
    </location>
</feature>
<evidence type="ECO:0000259" key="10">
    <source>
        <dbReference type="PROSITE" id="PS50850"/>
    </source>
</evidence>
<feature type="transmembrane region" description="Helical" evidence="9">
    <location>
        <begin position="105"/>
        <end position="126"/>
    </location>
</feature>
<feature type="transmembrane region" description="Helical" evidence="9">
    <location>
        <begin position="168"/>
        <end position="188"/>
    </location>
</feature>
<keyword evidence="5 9" id="KW-0812">Transmembrane</keyword>
<evidence type="ECO:0000256" key="7">
    <source>
        <dbReference type="ARBA" id="ARBA00023136"/>
    </source>
</evidence>
<feature type="transmembrane region" description="Helical" evidence="9">
    <location>
        <begin position="440"/>
        <end position="459"/>
    </location>
</feature>
<evidence type="ECO:0000256" key="9">
    <source>
        <dbReference type="SAM" id="Phobius"/>
    </source>
</evidence>
<feature type="transmembrane region" description="Helical" evidence="9">
    <location>
        <begin position="48"/>
        <end position="68"/>
    </location>
</feature>
<keyword evidence="7 9" id="KW-0472">Membrane</keyword>
<feature type="transmembrane region" description="Helical" evidence="9">
    <location>
        <begin position="233"/>
        <end position="251"/>
    </location>
</feature>
<dbReference type="InterPro" id="IPR020846">
    <property type="entry name" value="MFS_dom"/>
</dbReference>
<comment type="similarity">
    <text evidence="2">Belongs to the major facilitator superfamily. EmrB family.</text>
</comment>
<keyword evidence="12" id="KW-1185">Reference proteome</keyword>
<accession>A0ABT9P973</accession>
<evidence type="ECO:0000256" key="6">
    <source>
        <dbReference type="ARBA" id="ARBA00022989"/>
    </source>
</evidence>
<comment type="subcellular location">
    <subcellularLocation>
        <location evidence="1">Cell membrane</location>
        <topology evidence="1">Multi-pass membrane protein</topology>
    </subcellularLocation>
</comment>
<dbReference type="InterPro" id="IPR004638">
    <property type="entry name" value="EmrB-like"/>
</dbReference>